<dbReference type="PANTHER" id="PTHR37813:SF1">
    <property type="entry name" value="FELS-2 PROPHAGE PROTEIN"/>
    <property type="match status" value="1"/>
</dbReference>
<evidence type="ECO:0000259" key="3">
    <source>
        <dbReference type="Pfam" id="PF10145"/>
    </source>
</evidence>
<dbReference type="Pfam" id="PF10145">
    <property type="entry name" value="PhageMin_Tail"/>
    <property type="match status" value="1"/>
</dbReference>
<feature type="region of interest" description="Disordered" evidence="2">
    <location>
        <begin position="462"/>
        <end position="501"/>
    </location>
</feature>
<gene>
    <name evidence="4" type="ORF">FHS55_002116</name>
</gene>
<protein>
    <submittedName>
        <fullName evidence="4">TP901 family phage tail tape measure protein</fullName>
    </submittedName>
</protein>
<comment type="caution">
    <text evidence="4">The sequence shown here is derived from an EMBL/GenBank/DDBJ whole genome shotgun (WGS) entry which is preliminary data.</text>
</comment>
<dbReference type="EMBL" id="JACICD010000003">
    <property type="protein sequence ID" value="MBB3771517.1"/>
    <property type="molecule type" value="Genomic_DNA"/>
</dbReference>
<keyword evidence="5" id="KW-1185">Reference proteome</keyword>
<dbReference type="Proteomes" id="UP000533469">
    <property type="component" value="Unassembled WGS sequence"/>
</dbReference>
<keyword evidence="1" id="KW-1188">Viral release from host cell</keyword>
<dbReference type="PANTHER" id="PTHR37813">
    <property type="entry name" value="FELS-2 PROPHAGE PROTEIN"/>
    <property type="match status" value="1"/>
</dbReference>
<dbReference type="InterPro" id="IPR010090">
    <property type="entry name" value="Phage_tape_meas"/>
</dbReference>
<sequence>MATDVEARLKIKAVDDTAKGFASFESRLKKAERLSEQVARRERQIAKIDRAHGLAAKVEQREAQVARQSAMAAGVGRLGGMAAGALGGALATGAIVSAVKDYAALERQMTRIGLAAGATDEETKSATQDVAKLADAVALPLDQAVTGLDALVATGMNMREAMAFLPSVLRTAQASGSSTDELAASANALGTSFKVAGGEMQQAFDMLVTGGQLGQFELKDMARYLPSLTASAAKLGYSGLDGTKKLVAMLQTVRQVTGTSEEAATAVRQAFEKILSPTVAAAFKKQGVNIGQVLEKAAKTGKDQFEAVLDVLGNLTKGMSETQRNMMISSIFTDEQARTGVTALLKLRDAYKGYQQEIGNSAGAVEGNLNRVLADTQAAVDRLDNAWGKLWKTVGKAADSFGASTVMEKISGGLNYAVDQQQSALDANKVAQQVMDKEGWDASKRRKFTMWASGDDIRDLARRGGWRGTPEEEAAAAEKTRVQSDSRIVSTEKTLREAEQQRDSGIFPYVPGEVEKARAAHDQALNDRAQAEAQSRWGGSEGAPAWMRGEAPIWSNLADMPTTPRPEASPLRGVPLPPANPERAAPTMSFEAAPVGAGVEDLRAAFDQARGSVSDAGTEAGTAIEGGARQGADLLNGAADNLRRAGQDAAAAISAAKPQAPAYSGPVGRGAYARPNANLGASMPTAGTPGAP</sequence>
<evidence type="ECO:0000313" key="4">
    <source>
        <dbReference type="EMBL" id="MBB3771517.1"/>
    </source>
</evidence>
<name>A0A839Z9W7_9HYPH</name>
<dbReference type="AlphaFoldDB" id="A0A839Z9W7"/>
<dbReference type="NCBIfam" id="TIGR01760">
    <property type="entry name" value="tape_meas_TP901"/>
    <property type="match status" value="1"/>
</dbReference>
<accession>A0A839Z9W7</accession>
<reference evidence="4 5" key="1">
    <citation type="submission" date="2020-08" db="EMBL/GenBank/DDBJ databases">
        <title>Genomic Encyclopedia of Type Strains, Phase IV (KMG-IV): sequencing the most valuable type-strain genomes for metagenomic binning, comparative biology and taxonomic classification.</title>
        <authorList>
            <person name="Goeker M."/>
        </authorList>
    </citation>
    <scope>NUCLEOTIDE SEQUENCE [LARGE SCALE GENOMIC DNA]</scope>
    <source>
        <strain evidence="4 5">DSM 5895</strain>
    </source>
</reference>
<organism evidence="4 5">
    <name type="scientific">Ancylobacter tetraedralis</name>
    <dbReference type="NCBI Taxonomy" id="217068"/>
    <lineage>
        <taxon>Bacteria</taxon>
        <taxon>Pseudomonadati</taxon>
        <taxon>Pseudomonadota</taxon>
        <taxon>Alphaproteobacteria</taxon>
        <taxon>Hyphomicrobiales</taxon>
        <taxon>Xanthobacteraceae</taxon>
        <taxon>Ancylobacter</taxon>
    </lineage>
</organism>
<feature type="region of interest" description="Disordered" evidence="2">
    <location>
        <begin position="657"/>
        <end position="692"/>
    </location>
</feature>
<evidence type="ECO:0000256" key="1">
    <source>
        <dbReference type="ARBA" id="ARBA00022612"/>
    </source>
</evidence>
<proteinExistence type="predicted"/>
<evidence type="ECO:0000313" key="5">
    <source>
        <dbReference type="Proteomes" id="UP000533469"/>
    </source>
</evidence>
<dbReference type="RefSeq" id="WP_183189665.1">
    <property type="nucleotide sequence ID" value="NZ_JACICD010000003.1"/>
</dbReference>
<feature type="domain" description="Phage tail tape measure protein" evidence="3">
    <location>
        <begin position="142"/>
        <end position="332"/>
    </location>
</feature>
<evidence type="ECO:0000256" key="2">
    <source>
        <dbReference type="SAM" id="MobiDB-lite"/>
    </source>
</evidence>